<accession>A0A8T2FME5</accession>
<evidence type="ECO:0000256" key="1">
    <source>
        <dbReference type="SAM" id="MobiDB-lite"/>
    </source>
</evidence>
<evidence type="ECO:0000313" key="4">
    <source>
        <dbReference type="Proteomes" id="UP000694240"/>
    </source>
</evidence>
<protein>
    <submittedName>
        <fullName evidence="3">Retrotransposon gag domain</fullName>
    </submittedName>
</protein>
<feature type="domain" description="Retrotransposon gag" evidence="2">
    <location>
        <begin position="148"/>
        <end position="206"/>
    </location>
</feature>
<dbReference type="Pfam" id="PF03732">
    <property type="entry name" value="Retrotrans_gag"/>
    <property type="match status" value="1"/>
</dbReference>
<gene>
    <name evidence="3" type="ORF">ISN45_At02g005650</name>
</gene>
<dbReference type="InterPro" id="IPR005162">
    <property type="entry name" value="Retrotrans_gag_dom"/>
</dbReference>
<comment type="caution">
    <text evidence="3">The sequence shown here is derived from an EMBL/GenBank/DDBJ whole genome shotgun (WGS) entry which is preliminary data.</text>
</comment>
<name>A0A8T2FME5_9BRAS</name>
<feature type="region of interest" description="Disordered" evidence="1">
    <location>
        <begin position="482"/>
        <end position="510"/>
    </location>
</feature>
<reference evidence="3 4" key="1">
    <citation type="submission" date="2020-12" db="EMBL/GenBank/DDBJ databases">
        <title>Concerted genomic and epigenomic changes stabilize Arabidopsis allopolyploids.</title>
        <authorList>
            <person name="Chen Z."/>
        </authorList>
    </citation>
    <scope>NUCLEOTIDE SEQUENCE [LARGE SCALE GENOMIC DNA]</scope>
    <source>
        <strain evidence="3">Allo738</strain>
        <tissue evidence="3">Leaf</tissue>
    </source>
</reference>
<dbReference type="AlphaFoldDB" id="A0A8T2FME5"/>
<proteinExistence type="predicted"/>
<evidence type="ECO:0000313" key="3">
    <source>
        <dbReference type="EMBL" id="KAG7636034.1"/>
    </source>
</evidence>
<organism evidence="3 4">
    <name type="scientific">Arabidopsis thaliana x Arabidopsis arenosa</name>
    <dbReference type="NCBI Taxonomy" id="1240361"/>
    <lineage>
        <taxon>Eukaryota</taxon>
        <taxon>Viridiplantae</taxon>
        <taxon>Streptophyta</taxon>
        <taxon>Embryophyta</taxon>
        <taxon>Tracheophyta</taxon>
        <taxon>Spermatophyta</taxon>
        <taxon>Magnoliopsida</taxon>
        <taxon>eudicotyledons</taxon>
        <taxon>Gunneridae</taxon>
        <taxon>Pentapetalae</taxon>
        <taxon>rosids</taxon>
        <taxon>malvids</taxon>
        <taxon>Brassicales</taxon>
        <taxon>Brassicaceae</taxon>
        <taxon>Camelineae</taxon>
        <taxon>Arabidopsis</taxon>
    </lineage>
</organism>
<dbReference type="EMBL" id="JAEFBK010000002">
    <property type="protein sequence ID" value="KAG7636034.1"/>
    <property type="molecule type" value="Genomic_DNA"/>
</dbReference>
<keyword evidence="4" id="KW-1185">Reference proteome</keyword>
<dbReference type="Proteomes" id="UP000694240">
    <property type="component" value="Chromosome 2"/>
</dbReference>
<sequence length="539" mass="60819">MAKTQGGNWNPRRSRRLMAVTGEENRANIRNPAEVGNYKMERNKLLADFDDSVDGHQQGVDRHHLQNRPATIGDFNRADLFYSNRSAIQLPPFARENFAIHPAYYTLVSRGKFRGHPDESPLDHLEVFEDLVSSIKAAGVPADYLLCKLFPHSLAGRGTSWLRQLELGSLTNWTDTKNAFMIHFLDDSVTKLLREKNSSFSQAPTEVTLDDSVLLFSSGINNFKEEEELIPDGVCRSTPTILQEKSCYDKARSTRVNPDNVDRHHLGVDRNQHHIDRPLLTSNRVGLFPDTGVIRHTPSVDRHWTQAPPIFLESPPIAYTPQVTFLLPRQSKKEIPEMLCMGIMDEILLQLPPVDIEKLSPPLQSAMIRDDAPEKQDDKTKTVVVLEQVSDIVPCRIIEKPSTIDGQPYSVETSIDTVIVPDKVLSNNKRPHEASSEFVVENRCAEMVSIDTITCVDRHLTQAKPEFFVRASFQVEFSADTPRTTVTSPTAPLLFAPPPKRAQTPTAHTPPWMMRGFTRKYFLPPFDPPDPQTPSKSSY</sequence>
<evidence type="ECO:0000259" key="2">
    <source>
        <dbReference type="Pfam" id="PF03732"/>
    </source>
</evidence>